<keyword evidence="4" id="KW-1185">Reference proteome</keyword>
<dbReference type="Proteomes" id="UP000290572">
    <property type="component" value="Unassembled WGS sequence"/>
</dbReference>
<dbReference type="EMBL" id="QBIY01011444">
    <property type="protein sequence ID" value="RXN31638.1"/>
    <property type="molecule type" value="Genomic_DNA"/>
</dbReference>
<protein>
    <submittedName>
        <fullName evidence="3">Uncharacterized protein</fullName>
    </submittedName>
</protein>
<sequence length="159" mass="16969">MTDKELVLLFPALTLGNLAPVPMETGLQLATADGGPSDAGGRTCEQGSSRGFVFTLIKEQQGQIRSAGLQFHQPKVLVCEQRNKWNGSVFQATHNIVLTGPSITSPFGFQSTGLIGKFRPHQEVNQAELLTGSDGESDGPQNSNKRTGRPTQPPLSALI</sequence>
<name>A0A498NII1_LABRO</name>
<comment type="caution">
    <text evidence="3">The sequence shown here is derived from an EMBL/GenBank/DDBJ whole genome shotgun (WGS) entry which is preliminary data.</text>
</comment>
<dbReference type="EMBL" id="QBIY01013428">
    <property type="protein sequence ID" value="RXN04848.1"/>
    <property type="molecule type" value="Genomic_DNA"/>
</dbReference>
<organism evidence="3 4">
    <name type="scientific">Labeo rohita</name>
    <name type="common">Indian major carp</name>
    <name type="synonym">Cyprinus rohita</name>
    <dbReference type="NCBI Taxonomy" id="84645"/>
    <lineage>
        <taxon>Eukaryota</taxon>
        <taxon>Metazoa</taxon>
        <taxon>Chordata</taxon>
        <taxon>Craniata</taxon>
        <taxon>Vertebrata</taxon>
        <taxon>Euteleostomi</taxon>
        <taxon>Actinopterygii</taxon>
        <taxon>Neopterygii</taxon>
        <taxon>Teleostei</taxon>
        <taxon>Ostariophysi</taxon>
        <taxon>Cypriniformes</taxon>
        <taxon>Cyprinidae</taxon>
        <taxon>Labeoninae</taxon>
        <taxon>Labeonini</taxon>
        <taxon>Labeo</taxon>
    </lineage>
</organism>
<accession>A0A498NII1</accession>
<proteinExistence type="predicted"/>
<evidence type="ECO:0000313" key="4">
    <source>
        <dbReference type="Proteomes" id="UP000290572"/>
    </source>
</evidence>
<feature type="region of interest" description="Disordered" evidence="1">
    <location>
        <begin position="129"/>
        <end position="159"/>
    </location>
</feature>
<evidence type="ECO:0000313" key="3">
    <source>
        <dbReference type="EMBL" id="RXN31638.1"/>
    </source>
</evidence>
<reference evidence="3 4" key="1">
    <citation type="submission" date="2018-03" db="EMBL/GenBank/DDBJ databases">
        <title>Draft genome sequence of Rohu Carp (Labeo rohita).</title>
        <authorList>
            <person name="Das P."/>
            <person name="Kushwaha B."/>
            <person name="Joshi C.G."/>
            <person name="Kumar D."/>
            <person name="Nagpure N.S."/>
            <person name="Sahoo L."/>
            <person name="Das S.P."/>
            <person name="Bit A."/>
            <person name="Patnaik S."/>
            <person name="Meher P.K."/>
            <person name="Jayasankar P."/>
            <person name="Koringa P.G."/>
            <person name="Patel N.V."/>
            <person name="Hinsu A.T."/>
            <person name="Kumar R."/>
            <person name="Pandey M."/>
            <person name="Agarwal S."/>
            <person name="Srivastava S."/>
            <person name="Singh M."/>
            <person name="Iquebal M.A."/>
            <person name="Jaiswal S."/>
            <person name="Angadi U.B."/>
            <person name="Kumar N."/>
            <person name="Raza M."/>
            <person name="Shah T.M."/>
            <person name="Rai A."/>
            <person name="Jena J.K."/>
        </authorList>
    </citation>
    <scope>NUCLEOTIDE SEQUENCE [LARGE SCALE GENOMIC DNA]</scope>
    <source>
        <strain evidence="3">DASCIFA01</strain>
        <tissue evidence="3">Testis</tissue>
    </source>
</reference>
<dbReference type="AlphaFoldDB" id="A0A498NII1"/>
<gene>
    <name evidence="2" type="ORF">ROHU_012854</name>
    <name evidence="3" type="ORF">ROHU_016755</name>
</gene>
<evidence type="ECO:0000256" key="1">
    <source>
        <dbReference type="SAM" id="MobiDB-lite"/>
    </source>
</evidence>
<evidence type="ECO:0000313" key="2">
    <source>
        <dbReference type="EMBL" id="RXN04848.1"/>
    </source>
</evidence>